<feature type="region of interest" description="Disordered" evidence="5">
    <location>
        <begin position="1111"/>
        <end position="1209"/>
    </location>
</feature>
<feature type="region of interest" description="Disordered" evidence="5">
    <location>
        <begin position="1058"/>
        <end position="1077"/>
    </location>
</feature>
<dbReference type="SUPFAM" id="SSF57716">
    <property type="entry name" value="Glucocorticoid receptor-like (DNA-binding domain)"/>
    <property type="match status" value="1"/>
</dbReference>
<name>A0A182FGF8_ANOAL</name>
<reference evidence="6" key="2">
    <citation type="submission" date="2022-08" db="UniProtKB">
        <authorList>
            <consortium name="EnsemblMetazoa"/>
        </authorList>
    </citation>
    <scope>IDENTIFICATION</scope>
    <source>
        <strain evidence="6">STECLA/ALBI9_A</strain>
    </source>
</reference>
<evidence type="ECO:0000256" key="1">
    <source>
        <dbReference type="ARBA" id="ARBA00022723"/>
    </source>
</evidence>
<dbReference type="RefSeq" id="XP_035785599.1">
    <property type="nucleotide sequence ID" value="XM_035929706.1"/>
</dbReference>
<feature type="compositionally biased region" description="Basic and acidic residues" evidence="5">
    <location>
        <begin position="537"/>
        <end position="558"/>
    </location>
</feature>
<feature type="compositionally biased region" description="Basic and acidic residues" evidence="5">
    <location>
        <begin position="1120"/>
        <end position="1152"/>
    </location>
</feature>
<evidence type="ECO:0000256" key="4">
    <source>
        <dbReference type="ARBA" id="ARBA00022833"/>
    </source>
</evidence>
<feature type="compositionally biased region" description="Basic and acidic residues" evidence="5">
    <location>
        <begin position="151"/>
        <end position="164"/>
    </location>
</feature>
<evidence type="ECO:0000313" key="7">
    <source>
        <dbReference type="Proteomes" id="UP000069272"/>
    </source>
</evidence>
<feature type="compositionally biased region" description="Acidic residues" evidence="5">
    <location>
        <begin position="128"/>
        <end position="139"/>
    </location>
</feature>
<dbReference type="STRING" id="7167.A0A182FGF8"/>
<feature type="region of interest" description="Disordered" evidence="5">
    <location>
        <begin position="609"/>
        <end position="644"/>
    </location>
</feature>
<dbReference type="VEuPathDB" id="VectorBase:AALB005599"/>
<feature type="region of interest" description="Disordered" evidence="5">
    <location>
        <begin position="531"/>
        <end position="591"/>
    </location>
</feature>
<dbReference type="PANTHER" id="PTHR24409:SF295">
    <property type="entry name" value="AZ2-RELATED"/>
    <property type="match status" value="1"/>
</dbReference>
<feature type="region of interest" description="Disordered" evidence="5">
    <location>
        <begin position="1221"/>
        <end position="1257"/>
    </location>
</feature>
<dbReference type="KEGG" id="aali:118463240"/>
<feature type="compositionally biased region" description="Basic and acidic residues" evidence="5">
    <location>
        <begin position="1064"/>
        <end position="1077"/>
    </location>
</feature>
<dbReference type="EnsemblMetazoa" id="AALB005599-RA">
    <property type="protein sequence ID" value="AALB005599-PA"/>
    <property type="gene ID" value="AALB005599"/>
</dbReference>
<dbReference type="GO" id="GO:0000977">
    <property type="term" value="F:RNA polymerase II transcription regulatory region sequence-specific DNA binding"/>
    <property type="evidence" value="ECO:0007669"/>
    <property type="project" value="TreeGrafter"/>
</dbReference>
<reference evidence="6 7" key="1">
    <citation type="journal article" date="2017" name="G3 (Bethesda)">
        <title>The Physical Genome Mapping of Anopheles albimanus Corrected Scaffold Misassemblies and Identified Interarm Rearrangements in Genus Anopheles.</title>
        <authorList>
            <person name="Artemov G.N."/>
            <person name="Peery A.N."/>
            <person name="Jiang X."/>
            <person name="Tu Z."/>
            <person name="Stegniy V.N."/>
            <person name="Sharakhova M.V."/>
            <person name="Sharakhov I.V."/>
        </authorList>
    </citation>
    <scope>NUCLEOTIDE SEQUENCE [LARGE SCALE GENOMIC DNA]</scope>
    <source>
        <strain evidence="6 7">ALBI9_A</strain>
    </source>
</reference>
<feature type="compositionally biased region" description="Low complexity" evidence="5">
    <location>
        <begin position="962"/>
        <end position="974"/>
    </location>
</feature>
<keyword evidence="2" id="KW-0677">Repeat</keyword>
<evidence type="ECO:0008006" key="8">
    <source>
        <dbReference type="Google" id="ProtNLM"/>
    </source>
</evidence>
<dbReference type="GeneID" id="118463240"/>
<feature type="region of interest" description="Disordered" evidence="5">
    <location>
        <begin position="953"/>
        <end position="1029"/>
    </location>
</feature>
<evidence type="ECO:0000256" key="3">
    <source>
        <dbReference type="ARBA" id="ARBA00022771"/>
    </source>
</evidence>
<keyword evidence="1" id="KW-0479">Metal-binding</keyword>
<dbReference type="GO" id="GO:0005634">
    <property type="term" value="C:nucleus"/>
    <property type="evidence" value="ECO:0007669"/>
    <property type="project" value="InterPro"/>
</dbReference>
<dbReference type="SMART" id="SM00868">
    <property type="entry name" value="zf-AD"/>
    <property type="match status" value="1"/>
</dbReference>
<protein>
    <recommendedName>
        <fullName evidence="8">ZAD domain-containing protein</fullName>
    </recommendedName>
</protein>
<sequence length="1289" mass="143314">MERFSINILHQQIYRVCRLCGVDHPDKQPIIEDDDVIILFDEEDQEASLVKKIEECVGILVHKDDQMPQQICQLCLEKVNDFHEYRLMCAATNVQTRTLLNLHMVQPVVKRVKIELPPPQEEIVPEMPELEEMEEVEDVPESRSTRATKAKPRDERPSADHNGDSQDSDEAIQKKRLKFEHQCVYCKDVFTESLGLQEHLKRRHTPRVYRYACYTCCEYFETHRDLKDHESWHKASRTKYQCFRCRKKFVASKTLTNHIDTNACVRPEPSDVPVQLVPDLRCPECRKLFKTRNLFEWHSCFLKSKGNCPKCGKFFRQKQPLQRHYILYCTGTLPLTEPLLETLKSEAIESKPDIDLPIESVAGGTVMGDKKRGRGRPSLKKALDQQQQLNEEMKLEEEEQCELPFPPPLEVCMTVKSEDVASAVPAGRVGENAPVTARLRSGTMPHNSSDMATTSGDQTSRKHRRTRSTAMEHVERPVGDTNSAASENTLSAPTPTTQPMVTLSMETVKQELLEMNELPEQLAGCLPNNDEMAEMPKSSDKVNENNHDVGTTEHDHAGENWQDDVNDHSNDSDNHAASTPLPETANTDDAVGTGETVASEFAPLVDQQVHTTSAPAEKEAVESEPNAHPADITIKQEPQDEGMPIVQSPLRITIKKEKGLVNDGDGASCETTSWTIEPSAAVDPLHTAVSTEPSKRSSPSKKSSKRKEKRTQPSDNHREELSINKKPRQCAVPIKQEVPDPEEENQHDLPIAEDQPNVMLRIKAEPIDPGYIGRPIKSEFPSVSADGFAQQHHDFGSTNHNEGMDTANEPIVAFDGVHIKSERFADDDSPEDEAGNSSFYGFGEEEFSHRILSNPFSKLVRKSDAAKQSKMINPFALMKKKTTLDQRRASSDLLPMSVPVISEVGLSDPADQLALDSSALSTCNLLNQQTHTTDSSASGIETAQITQREITQDCSDMGGTTGENEGNSNNSTTGVETKQSEDHYTVKNIDKGSDSVGNNEEKTQDEDSTELSDAANPPSAEHASDEQEATLDNMNADQPAIVESTAKILTVAQRETLETEQCDEEMRNPEDSIDKMDSMHLLRNSIAGDEFRDNLTKSTERNDEILDQALSNCEQSIDADDSRNNEMSKKNDTTENSEVAHESDDKKVERKFSPLTENRPSHSEVEFGSKMAETRAATPEEEAGSSKQDLATTNIPEDVEKNQEPLPSTDFSEMLKTADSYEPDVGSQTGKKTVNPTIGACSPQADEESSSAKVKPSAALVDHVEDALRVADILLENSEVSASSSENDA</sequence>
<dbReference type="InterPro" id="IPR012934">
    <property type="entry name" value="Znf_AD"/>
</dbReference>
<feature type="compositionally biased region" description="Basic residues" evidence="5">
    <location>
        <begin position="698"/>
        <end position="709"/>
    </location>
</feature>
<feature type="region of interest" description="Disordered" evidence="5">
    <location>
        <begin position="120"/>
        <end position="170"/>
    </location>
</feature>
<dbReference type="Gene3D" id="3.30.160.60">
    <property type="entry name" value="Classic Zinc Finger"/>
    <property type="match status" value="1"/>
</dbReference>
<feature type="compositionally biased region" description="Basic and acidic residues" evidence="5">
    <location>
        <begin position="565"/>
        <end position="574"/>
    </location>
</feature>
<feature type="compositionally biased region" description="Polar residues" evidence="5">
    <location>
        <begin position="444"/>
        <end position="458"/>
    </location>
</feature>
<evidence type="ECO:0000256" key="2">
    <source>
        <dbReference type="ARBA" id="ARBA00022737"/>
    </source>
</evidence>
<feature type="compositionally biased region" description="Basic and acidic residues" evidence="5">
    <location>
        <begin position="710"/>
        <end position="723"/>
    </location>
</feature>
<accession>A0A182FGF8</accession>
<dbReference type="OrthoDB" id="7765040at2759"/>
<dbReference type="Gene3D" id="3.40.1800.20">
    <property type="match status" value="1"/>
</dbReference>
<organism evidence="6 7">
    <name type="scientific">Anopheles albimanus</name>
    <name type="common">New world malaria mosquito</name>
    <dbReference type="NCBI Taxonomy" id="7167"/>
    <lineage>
        <taxon>Eukaryota</taxon>
        <taxon>Metazoa</taxon>
        <taxon>Ecdysozoa</taxon>
        <taxon>Arthropoda</taxon>
        <taxon>Hexapoda</taxon>
        <taxon>Insecta</taxon>
        <taxon>Pterygota</taxon>
        <taxon>Neoptera</taxon>
        <taxon>Endopterygota</taxon>
        <taxon>Diptera</taxon>
        <taxon>Nematocera</taxon>
        <taxon>Culicoidea</taxon>
        <taxon>Culicidae</taxon>
        <taxon>Anophelinae</taxon>
        <taxon>Anopheles</taxon>
    </lineage>
</organism>
<dbReference type="PANTHER" id="PTHR24409">
    <property type="entry name" value="ZINC FINGER PROTEIN 142"/>
    <property type="match status" value="1"/>
</dbReference>
<feature type="compositionally biased region" description="Polar residues" evidence="5">
    <location>
        <begin position="1185"/>
        <end position="1195"/>
    </location>
</feature>
<keyword evidence="3" id="KW-0863">Zinc-finger</keyword>
<dbReference type="Proteomes" id="UP000069272">
    <property type="component" value="Chromosome 3L"/>
</dbReference>
<feature type="compositionally biased region" description="Polar residues" evidence="5">
    <location>
        <begin position="480"/>
        <end position="498"/>
    </location>
</feature>
<evidence type="ECO:0000256" key="5">
    <source>
        <dbReference type="SAM" id="MobiDB-lite"/>
    </source>
</evidence>
<feature type="region of interest" description="Disordered" evidence="5">
    <location>
        <begin position="675"/>
        <end position="732"/>
    </location>
</feature>
<dbReference type="PROSITE" id="PS00028">
    <property type="entry name" value="ZINC_FINGER_C2H2_1"/>
    <property type="match status" value="2"/>
</dbReference>
<proteinExistence type="predicted"/>
<feature type="region of interest" description="Disordered" evidence="5">
    <location>
        <begin position="440"/>
        <end position="498"/>
    </location>
</feature>
<feature type="compositionally biased region" description="Basic and acidic residues" evidence="5">
    <location>
        <begin position="978"/>
        <end position="993"/>
    </location>
</feature>
<keyword evidence="4" id="KW-0862">Zinc</keyword>
<dbReference type="SMART" id="SM00355">
    <property type="entry name" value="ZnF_C2H2"/>
    <property type="match status" value="5"/>
</dbReference>
<dbReference type="PROSITE" id="PS50157">
    <property type="entry name" value="ZINC_FINGER_C2H2_2"/>
    <property type="match status" value="4"/>
</dbReference>
<dbReference type="Pfam" id="PF07776">
    <property type="entry name" value="zf-AD"/>
    <property type="match status" value="1"/>
</dbReference>
<dbReference type="InterPro" id="IPR013087">
    <property type="entry name" value="Znf_C2H2_type"/>
</dbReference>
<dbReference type="GO" id="GO:0000981">
    <property type="term" value="F:DNA-binding transcription factor activity, RNA polymerase II-specific"/>
    <property type="evidence" value="ECO:0007669"/>
    <property type="project" value="TreeGrafter"/>
</dbReference>
<evidence type="ECO:0000313" key="6">
    <source>
        <dbReference type="EnsemblMetazoa" id="AALB005599-PA"/>
    </source>
</evidence>
<feature type="compositionally biased region" description="Polar residues" evidence="5">
    <location>
        <begin position="1226"/>
        <end position="1236"/>
    </location>
</feature>
<dbReference type="PROSITE" id="PS51915">
    <property type="entry name" value="ZAD"/>
    <property type="match status" value="1"/>
</dbReference>
<dbReference type="VEuPathDB" id="VectorBase:AALB20_037766"/>
<dbReference type="GO" id="GO:0008270">
    <property type="term" value="F:zinc ion binding"/>
    <property type="evidence" value="ECO:0007669"/>
    <property type="project" value="UniProtKB-UniRule"/>
</dbReference>
<keyword evidence="7" id="KW-1185">Reference proteome</keyword>